<feature type="signal peptide" evidence="1">
    <location>
        <begin position="1"/>
        <end position="24"/>
    </location>
</feature>
<dbReference type="Proteomes" id="UP000319732">
    <property type="component" value="Unassembled WGS sequence"/>
</dbReference>
<evidence type="ECO:0000256" key="1">
    <source>
        <dbReference type="SAM" id="SignalP"/>
    </source>
</evidence>
<comment type="caution">
    <text evidence="2">The sequence shown here is derived from an EMBL/GenBank/DDBJ whole genome shotgun (WGS) entry which is preliminary data.</text>
</comment>
<reference evidence="2 3" key="1">
    <citation type="submission" date="2019-06" db="EMBL/GenBank/DDBJ databases">
        <title>Whole genome sequence for Cellvibrionaceae sp. R142.</title>
        <authorList>
            <person name="Wang G."/>
        </authorList>
    </citation>
    <scope>NUCLEOTIDE SEQUENCE [LARGE SCALE GENOMIC DNA]</scope>
    <source>
        <strain evidence="2 3">R142</strain>
    </source>
</reference>
<dbReference type="RefSeq" id="WP_142905373.1">
    <property type="nucleotide sequence ID" value="NZ_ML660096.1"/>
</dbReference>
<gene>
    <name evidence="2" type="ORF">FKG94_16200</name>
</gene>
<sequence length="241" mass="26644">MLVSVRFLGVVLACLALNLKLAVAGEAANGITLDFKHGKSLTEEEIKVVSELAHDTGIWEIESVSTAPMSPSSDYMISVQEKPVEEGAFFKYRVLSIGSEKFFSLPRQQNSREWSKSHGGAMRDGFWTLSRREVKYYSSNSNGEEIRVAVAEGVAHEDVSLIISAIKNGRIEYSHDQLRKELSKYDWKLPGYVSLATAQVIPEFAPANFVLHCSNGGNTILFFILVKGDVLVINGYLPLIS</sequence>
<feature type="chain" id="PRO_5021772557" evidence="1">
    <location>
        <begin position="25"/>
        <end position="241"/>
    </location>
</feature>
<organism evidence="2 3">
    <name type="scientific">Exilibacterium tricleocarpae</name>
    <dbReference type="NCBI Taxonomy" id="2591008"/>
    <lineage>
        <taxon>Bacteria</taxon>
        <taxon>Pseudomonadati</taxon>
        <taxon>Pseudomonadota</taxon>
        <taxon>Gammaproteobacteria</taxon>
        <taxon>Cellvibrionales</taxon>
        <taxon>Cellvibrionaceae</taxon>
        <taxon>Exilibacterium</taxon>
    </lineage>
</organism>
<keyword evidence="3" id="KW-1185">Reference proteome</keyword>
<accession>A0A545TBF7</accession>
<protein>
    <submittedName>
        <fullName evidence="2">Uncharacterized protein</fullName>
    </submittedName>
</protein>
<name>A0A545TBF7_9GAMM</name>
<evidence type="ECO:0000313" key="3">
    <source>
        <dbReference type="Proteomes" id="UP000319732"/>
    </source>
</evidence>
<proteinExistence type="predicted"/>
<dbReference type="EMBL" id="VHSG01000016">
    <property type="protein sequence ID" value="TQV74552.1"/>
    <property type="molecule type" value="Genomic_DNA"/>
</dbReference>
<keyword evidence="1" id="KW-0732">Signal</keyword>
<dbReference type="AlphaFoldDB" id="A0A545TBF7"/>
<evidence type="ECO:0000313" key="2">
    <source>
        <dbReference type="EMBL" id="TQV74552.1"/>
    </source>
</evidence>